<dbReference type="Gene3D" id="2.40.480.10">
    <property type="entry name" value="Allene oxide cyclase-like"/>
    <property type="match status" value="1"/>
</dbReference>
<protein>
    <recommendedName>
        <fullName evidence="4">Dirigent protein</fullName>
    </recommendedName>
</protein>
<dbReference type="OMA" id="IAMNINF"/>
<comment type="function">
    <text evidence="4">Dirigent proteins impart stereoselectivity on the phenoxy radical-coupling reaction, yielding optically active lignans from two molecules of coniferyl alcohol in the biosynthesis of lignans, flavonolignans, and alkaloids and thus plays a central role in plant secondary metabolism.</text>
</comment>
<evidence type="ECO:0000256" key="2">
    <source>
        <dbReference type="ARBA" id="ARBA00011738"/>
    </source>
</evidence>
<gene>
    <name evidence="5" type="ORF">BVC80_8889g6</name>
</gene>
<keyword evidence="4" id="KW-0052">Apoplast</keyword>
<keyword evidence="3 4" id="KW-0964">Secreted</keyword>
<reference evidence="5 6" key="1">
    <citation type="journal article" date="2017" name="Mol. Plant">
        <title>The Genome of Medicinal Plant Macleaya cordata Provides New Insights into Benzylisoquinoline Alkaloids Metabolism.</title>
        <authorList>
            <person name="Liu X."/>
            <person name="Liu Y."/>
            <person name="Huang P."/>
            <person name="Ma Y."/>
            <person name="Qing Z."/>
            <person name="Tang Q."/>
            <person name="Cao H."/>
            <person name="Cheng P."/>
            <person name="Zheng Y."/>
            <person name="Yuan Z."/>
            <person name="Zhou Y."/>
            <person name="Liu J."/>
            <person name="Tang Z."/>
            <person name="Zhuo Y."/>
            <person name="Zhang Y."/>
            <person name="Yu L."/>
            <person name="Huang J."/>
            <person name="Yang P."/>
            <person name="Peng Q."/>
            <person name="Zhang J."/>
            <person name="Jiang W."/>
            <person name="Zhang Z."/>
            <person name="Lin K."/>
            <person name="Ro D.K."/>
            <person name="Chen X."/>
            <person name="Xiong X."/>
            <person name="Shang Y."/>
            <person name="Huang S."/>
            <person name="Zeng J."/>
        </authorList>
    </citation>
    <scope>NUCLEOTIDE SEQUENCE [LARGE SCALE GENOMIC DNA]</scope>
    <source>
        <strain evidence="6">cv. BLH2017</strain>
        <tissue evidence="5">Root</tissue>
    </source>
</reference>
<dbReference type="GO" id="GO:0048046">
    <property type="term" value="C:apoplast"/>
    <property type="evidence" value="ECO:0007669"/>
    <property type="project" value="UniProtKB-SubCell"/>
</dbReference>
<dbReference type="InterPro" id="IPR044859">
    <property type="entry name" value="Allene_oxi_cyc_Dirigent"/>
</dbReference>
<name>A0A200Q753_MACCD</name>
<feature type="chain" id="PRO_5011813533" description="Dirigent protein" evidence="4">
    <location>
        <begin position="24"/>
        <end position="186"/>
    </location>
</feature>
<comment type="subcellular location">
    <subcellularLocation>
        <location evidence="4">Secreted</location>
        <location evidence="4">Extracellular space</location>
        <location evidence="4">Apoplast</location>
    </subcellularLocation>
</comment>
<comment type="subunit">
    <text evidence="2 4">Homodimer.</text>
</comment>
<comment type="similarity">
    <text evidence="1 4">Belongs to the plant dirigent protein family.</text>
</comment>
<dbReference type="OrthoDB" id="1866121at2759"/>
<keyword evidence="4" id="KW-0732">Signal</keyword>
<feature type="signal peptide" evidence="4">
    <location>
        <begin position="1"/>
        <end position="23"/>
    </location>
</feature>
<dbReference type="EMBL" id="MVGT01002861">
    <property type="protein sequence ID" value="OVA06295.1"/>
    <property type="molecule type" value="Genomic_DNA"/>
</dbReference>
<dbReference type="InterPro" id="IPR004265">
    <property type="entry name" value="Dirigent"/>
</dbReference>
<keyword evidence="6" id="KW-1185">Reference proteome</keyword>
<evidence type="ECO:0000256" key="4">
    <source>
        <dbReference type="RuleBase" id="RU363099"/>
    </source>
</evidence>
<dbReference type="Pfam" id="PF03018">
    <property type="entry name" value="Dirigent"/>
    <property type="match status" value="1"/>
</dbReference>
<evidence type="ECO:0000256" key="1">
    <source>
        <dbReference type="ARBA" id="ARBA00010746"/>
    </source>
</evidence>
<dbReference type="InParanoid" id="A0A200Q753"/>
<dbReference type="STRING" id="56857.A0A200Q753"/>
<dbReference type="AlphaFoldDB" id="A0A200Q753"/>
<comment type="caution">
    <text evidence="5">The sequence shown here is derived from an EMBL/GenBank/DDBJ whole genome shotgun (WGS) entry which is preliminary data.</text>
</comment>
<evidence type="ECO:0000256" key="3">
    <source>
        <dbReference type="ARBA" id="ARBA00022525"/>
    </source>
</evidence>
<evidence type="ECO:0000313" key="6">
    <source>
        <dbReference type="Proteomes" id="UP000195402"/>
    </source>
</evidence>
<dbReference type="GO" id="GO:0009699">
    <property type="term" value="P:phenylpropanoid biosynthetic process"/>
    <property type="evidence" value="ECO:0007669"/>
    <property type="project" value="UniProtKB-ARBA"/>
</dbReference>
<accession>A0A200Q753</accession>
<dbReference type="PANTHER" id="PTHR21495">
    <property type="entry name" value="NUCLEOPORIN-RELATED"/>
    <property type="match status" value="1"/>
</dbReference>
<evidence type="ECO:0000313" key="5">
    <source>
        <dbReference type="EMBL" id="OVA06295.1"/>
    </source>
</evidence>
<sequence>MGLVSLRFLCMVLVVAVTPIAQSQVDEWHDGHGAVGTEKVTRLHFYMHTSSMTKDPTVVTMAEAPTTKDSPSSFGLLGMTDNILTEGPEPTSTYLGRAQGLLAASSREEWNLVMATGFVFKEGSFKGSSLSVLGRNTFMDSIRELPVVGGTGAFRFGRGFAAVQTYFQNTTTHELIEEFHVTVMHY</sequence>
<proteinExistence type="inferred from homology"/>
<organism evidence="5 6">
    <name type="scientific">Macleaya cordata</name>
    <name type="common">Five-seeded plume-poppy</name>
    <name type="synonym">Bocconia cordata</name>
    <dbReference type="NCBI Taxonomy" id="56857"/>
    <lineage>
        <taxon>Eukaryota</taxon>
        <taxon>Viridiplantae</taxon>
        <taxon>Streptophyta</taxon>
        <taxon>Embryophyta</taxon>
        <taxon>Tracheophyta</taxon>
        <taxon>Spermatophyta</taxon>
        <taxon>Magnoliopsida</taxon>
        <taxon>Ranunculales</taxon>
        <taxon>Papaveraceae</taxon>
        <taxon>Papaveroideae</taxon>
        <taxon>Macleaya</taxon>
    </lineage>
</organism>
<dbReference type="Proteomes" id="UP000195402">
    <property type="component" value="Unassembled WGS sequence"/>
</dbReference>